<feature type="domain" description="AAR2 C-terminal" evidence="2">
    <location>
        <begin position="182"/>
        <end position="336"/>
    </location>
</feature>
<comment type="caution">
    <text evidence="4">The sequence shown here is derived from an EMBL/GenBank/DDBJ whole genome shotgun (WGS) entry which is preliminary data.</text>
</comment>
<dbReference type="AlphaFoldDB" id="K0KMX8"/>
<dbReference type="CDD" id="cd13778">
    <property type="entry name" value="Aar2_C"/>
    <property type="match status" value="1"/>
</dbReference>
<dbReference type="InterPro" id="IPR007946">
    <property type="entry name" value="AAR2"/>
</dbReference>
<dbReference type="eggNOG" id="KOG3937">
    <property type="taxonomic scope" value="Eukaryota"/>
</dbReference>
<gene>
    <name evidence="4" type="ORF">BN7_6225</name>
</gene>
<accession>K0KMX8</accession>
<dbReference type="InParanoid" id="K0KMX8"/>
<keyword evidence="5" id="KW-1185">Reference proteome</keyword>
<dbReference type="Pfam" id="PF05282">
    <property type="entry name" value="AAR2"/>
    <property type="match status" value="1"/>
</dbReference>
<dbReference type="CDD" id="cd13777">
    <property type="entry name" value="Aar2_N"/>
    <property type="match status" value="1"/>
</dbReference>
<evidence type="ECO:0000313" key="4">
    <source>
        <dbReference type="EMBL" id="CCH46630.1"/>
    </source>
</evidence>
<dbReference type="STRING" id="1206466.K0KMX8"/>
<dbReference type="HOGENOM" id="CLU_858447_0_0_1"/>
<dbReference type="Gene3D" id="2.60.34.20">
    <property type="match status" value="1"/>
</dbReference>
<dbReference type="PANTHER" id="PTHR12689">
    <property type="entry name" value="A1 CISTRON SPLICING FACTOR AAR2-RELATED"/>
    <property type="match status" value="1"/>
</dbReference>
<name>K0KMX8_WICCF</name>
<dbReference type="PANTHER" id="PTHR12689:SF4">
    <property type="entry name" value="PROTEIN AAR2 HOMOLOG"/>
    <property type="match status" value="1"/>
</dbReference>
<reference evidence="4 5" key="1">
    <citation type="journal article" date="2012" name="Eukaryot. Cell">
        <title>Draft genome sequence of Wickerhamomyces ciferrii NRRL Y-1031 F-60-10.</title>
        <authorList>
            <person name="Schneider J."/>
            <person name="Andrea H."/>
            <person name="Blom J."/>
            <person name="Jaenicke S."/>
            <person name="Ruckert C."/>
            <person name="Schorsch C."/>
            <person name="Szczepanowski R."/>
            <person name="Farwick M."/>
            <person name="Goesmann A."/>
            <person name="Puhler A."/>
            <person name="Schaffer S."/>
            <person name="Tauch A."/>
            <person name="Kohler T."/>
            <person name="Brinkrolf K."/>
        </authorList>
    </citation>
    <scope>NUCLEOTIDE SEQUENCE [LARGE SCALE GENOMIC DNA]</scope>
    <source>
        <strain evidence="5">ATCC 14091 / BCRC 22168 / CBS 111 / JCM 3599 / NBRC 0793 / NRRL Y-1031 F-60-10</strain>
    </source>
</reference>
<protein>
    <submittedName>
        <fullName evidence="4">Uncharacterized protein</fullName>
    </submittedName>
</protein>
<dbReference type="InterPro" id="IPR033648">
    <property type="entry name" value="AAR2_C"/>
</dbReference>
<comment type="similarity">
    <text evidence="1">Belongs to the AAR2 family.</text>
</comment>
<dbReference type="GO" id="GO:0000244">
    <property type="term" value="P:spliceosomal tri-snRNP complex assembly"/>
    <property type="evidence" value="ECO:0007669"/>
    <property type="project" value="TreeGrafter"/>
</dbReference>
<evidence type="ECO:0000259" key="3">
    <source>
        <dbReference type="Pfam" id="PF20981"/>
    </source>
</evidence>
<dbReference type="InterPro" id="IPR033647">
    <property type="entry name" value="Aar2_N"/>
</dbReference>
<feature type="domain" description="AAR2 N-terminal" evidence="3">
    <location>
        <begin position="8"/>
        <end position="132"/>
    </location>
</feature>
<dbReference type="Proteomes" id="UP000009328">
    <property type="component" value="Unassembled WGS sequence"/>
</dbReference>
<dbReference type="EMBL" id="CAIF01000257">
    <property type="protein sequence ID" value="CCH46630.1"/>
    <property type="molecule type" value="Genomic_DNA"/>
</dbReference>
<evidence type="ECO:0000259" key="2">
    <source>
        <dbReference type="Pfam" id="PF05282"/>
    </source>
</evidence>
<sequence length="353" mass="41366">MMNRPSRTTVIFNNIPENWLVGIDLQFFNTNNILKGIKLIPDGIHILHFAKDQSSIRQGFYINAKEGDIILVYWDSQEEKILVDEEIGEININKELSKISEYYSFMINYPNDEHWEALTKYINIGQVAFILPKGKKIDSVLTSSDENNLLLDTLYKSSKSRNLSQDPIINSIIDQSNEEIKYTMINLDQTIRPNGNSIEKTKDSLDKSWFFQKILNSGFNDNENLLLSEFQQCYLNMIIFANYSSSIQWLKFLKILFNVKESIQERLNFFENFLDVLTIQFEKFQEDYIDEFINEEFLDKSISEFEYTVKEFEIRSLIKKIINLKNLLSLKFGIHITGFVEDDDEEAPVIVDI</sequence>
<evidence type="ECO:0000313" key="5">
    <source>
        <dbReference type="Proteomes" id="UP000009328"/>
    </source>
</evidence>
<dbReference type="InterPro" id="IPR038516">
    <property type="entry name" value="AAR2_N_sf"/>
</dbReference>
<dbReference type="Gene3D" id="1.25.40.550">
    <property type="entry name" value="Aar2, C-terminal domain-like"/>
    <property type="match status" value="1"/>
</dbReference>
<dbReference type="Pfam" id="PF20981">
    <property type="entry name" value="AAR2_1st"/>
    <property type="match status" value="1"/>
</dbReference>
<organism evidence="4 5">
    <name type="scientific">Wickerhamomyces ciferrii (strain ATCC 14091 / BCRC 22168 / CBS 111 / JCM 3599 / NBRC 0793 / NRRL Y-1031 F-60-10)</name>
    <name type="common">Yeast</name>
    <name type="synonym">Pichia ciferrii</name>
    <dbReference type="NCBI Taxonomy" id="1206466"/>
    <lineage>
        <taxon>Eukaryota</taxon>
        <taxon>Fungi</taxon>
        <taxon>Dikarya</taxon>
        <taxon>Ascomycota</taxon>
        <taxon>Saccharomycotina</taxon>
        <taxon>Saccharomycetes</taxon>
        <taxon>Phaffomycetales</taxon>
        <taxon>Wickerhamomycetaceae</taxon>
        <taxon>Wickerhamomyces</taxon>
    </lineage>
</organism>
<evidence type="ECO:0000256" key="1">
    <source>
        <dbReference type="ARBA" id="ARBA00006281"/>
    </source>
</evidence>
<dbReference type="FunCoup" id="K0KMX8">
    <property type="interactions" value="509"/>
</dbReference>
<dbReference type="InterPro" id="IPR038514">
    <property type="entry name" value="AAR2_C_sf"/>
</dbReference>
<proteinExistence type="inferred from homology"/>